<dbReference type="InterPro" id="IPR043128">
    <property type="entry name" value="Rev_trsase/Diguanyl_cyclase"/>
</dbReference>
<dbReference type="InterPro" id="IPR000700">
    <property type="entry name" value="PAS-assoc_C"/>
</dbReference>
<dbReference type="InterPro" id="IPR000014">
    <property type="entry name" value="PAS"/>
</dbReference>
<dbReference type="CDD" id="cd01949">
    <property type="entry name" value="GGDEF"/>
    <property type="match status" value="1"/>
</dbReference>
<dbReference type="SMART" id="SM00086">
    <property type="entry name" value="PAC"/>
    <property type="match status" value="1"/>
</dbReference>
<gene>
    <name evidence="6" type="ORF">G5B40_13380</name>
</gene>
<dbReference type="SUPFAM" id="SSF55781">
    <property type="entry name" value="GAF domain-like"/>
    <property type="match status" value="1"/>
</dbReference>
<dbReference type="Pfam" id="PF13426">
    <property type="entry name" value="PAS_9"/>
    <property type="match status" value="1"/>
</dbReference>
<dbReference type="EC" id="2.7.7.65" evidence="1"/>
<dbReference type="Proteomes" id="UP000503336">
    <property type="component" value="Chromosome"/>
</dbReference>
<dbReference type="Gene3D" id="3.30.70.270">
    <property type="match status" value="1"/>
</dbReference>
<dbReference type="Gene3D" id="3.30.450.20">
    <property type="entry name" value="PAS domain"/>
    <property type="match status" value="2"/>
</dbReference>
<dbReference type="InterPro" id="IPR000160">
    <property type="entry name" value="GGDEF_dom"/>
</dbReference>
<dbReference type="NCBIfam" id="TIGR00229">
    <property type="entry name" value="sensory_box"/>
    <property type="match status" value="1"/>
</dbReference>
<dbReference type="InterPro" id="IPR035965">
    <property type="entry name" value="PAS-like_dom_sf"/>
</dbReference>
<dbReference type="GO" id="GO:0005886">
    <property type="term" value="C:plasma membrane"/>
    <property type="evidence" value="ECO:0007669"/>
    <property type="project" value="TreeGrafter"/>
</dbReference>
<dbReference type="CDD" id="cd00130">
    <property type="entry name" value="PAS"/>
    <property type="match status" value="1"/>
</dbReference>
<dbReference type="PROSITE" id="PS50887">
    <property type="entry name" value="GGDEF"/>
    <property type="match status" value="1"/>
</dbReference>
<dbReference type="GO" id="GO:1902201">
    <property type="term" value="P:negative regulation of bacterial-type flagellum-dependent cell motility"/>
    <property type="evidence" value="ECO:0007669"/>
    <property type="project" value="TreeGrafter"/>
</dbReference>
<dbReference type="NCBIfam" id="TIGR00254">
    <property type="entry name" value="GGDEF"/>
    <property type="match status" value="1"/>
</dbReference>
<evidence type="ECO:0000256" key="3">
    <source>
        <dbReference type="SAM" id="Coils"/>
    </source>
</evidence>
<feature type="domain" description="GGDEF" evidence="5">
    <location>
        <begin position="510"/>
        <end position="642"/>
    </location>
</feature>
<evidence type="ECO:0000256" key="2">
    <source>
        <dbReference type="ARBA" id="ARBA00034247"/>
    </source>
</evidence>
<evidence type="ECO:0000313" key="7">
    <source>
        <dbReference type="Proteomes" id="UP000503336"/>
    </source>
</evidence>
<evidence type="ECO:0000256" key="1">
    <source>
        <dbReference type="ARBA" id="ARBA00012528"/>
    </source>
</evidence>
<dbReference type="InterPro" id="IPR029787">
    <property type="entry name" value="Nucleotide_cyclase"/>
</dbReference>
<dbReference type="GO" id="GO:0043709">
    <property type="term" value="P:cell adhesion involved in single-species biofilm formation"/>
    <property type="evidence" value="ECO:0007669"/>
    <property type="project" value="TreeGrafter"/>
</dbReference>
<dbReference type="AlphaFoldDB" id="A0A7L5C1K5"/>
<proteinExistence type="predicted"/>
<dbReference type="InterPro" id="IPR029016">
    <property type="entry name" value="GAF-like_dom_sf"/>
</dbReference>
<feature type="coiled-coil region" evidence="3">
    <location>
        <begin position="153"/>
        <end position="190"/>
    </location>
</feature>
<dbReference type="GO" id="GO:0052621">
    <property type="term" value="F:diguanylate cyclase activity"/>
    <property type="evidence" value="ECO:0007669"/>
    <property type="project" value="UniProtKB-EC"/>
</dbReference>
<protein>
    <recommendedName>
        <fullName evidence="1">diguanylate cyclase</fullName>
        <ecNumber evidence="1">2.7.7.65</ecNumber>
    </recommendedName>
</protein>
<evidence type="ECO:0000313" key="6">
    <source>
        <dbReference type="EMBL" id="QIE56366.1"/>
    </source>
</evidence>
<dbReference type="Pfam" id="PF12860">
    <property type="entry name" value="PAS_7"/>
    <property type="match status" value="1"/>
</dbReference>
<dbReference type="SUPFAM" id="SSF55785">
    <property type="entry name" value="PYP-like sensor domain (PAS domain)"/>
    <property type="match status" value="2"/>
</dbReference>
<name>A0A7L5C1K5_9RHOB</name>
<dbReference type="RefSeq" id="WP_165099515.1">
    <property type="nucleotide sequence ID" value="NZ_CP049056.1"/>
</dbReference>
<sequence length="642" mass="71362">MKHFDQAKAYDAKDEAQVRLAAPLRDAGSRALIQQTMDELPTGVVFWDARGRCELANRRTATLLGIDGRRPRRGDRFADLLKRAVEAGALSAESGAKIEAAFKEGAELDFDCVAPSGRAVMARIRPRSDNGRVLTLTEITDFRLREEKLTAEKARAEKMERRLGAELARLNAEKAEVEARQEELQRLSLVAAHAKDLIVITDPTNRIVWANEAFRRHNGLDLEMDLLGRSGRDVLAGPQSEPEKLAMIDEAVRNRQSVTLELICHRRSGAPYWMEQEIIPVFDNKGAHTNFIIVGRDVSERKRAEAAAAEARRFEDMKRREARMLAEFNEWLQSSDTLEELFVVVSSFLAKLLPGSSGAVYTYGAARDTLQRACAWGEGAKVDDLEPSDCWALRRGRAYFHGDNTIDIACAHVMAARGGDPPERQYCLPIIAHGDTVGLLSVELDAGAGQDTQKLVNFCAEHISVAIANVKMRDLLREQSTRDPLTGLYNRRFFLDYAKRELGRCVAQRRPAALISLDVDHFKTFNDNYGHDAGDAVLRALATVLQKLFREADVPCRLGGEEFVVMMPGCGAERAIERAEQLRKAVEAMRLRHSGESLKVTISLGLAALTDGAETLQDLMLAADEALYKAKAEGRNRVRTGR</sequence>
<dbReference type="Gene3D" id="3.30.450.40">
    <property type="match status" value="1"/>
</dbReference>
<dbReference type="EMBL" id="CP049056">
    <property type="protein sequence ID" value="QIE56366.1"/>
    <property type="molecule type" value="Genomic_DNA"/>
</dbReference>
<evidence type="ECO:0000259" key="5">
    <source>
        <dbReference type="PROSITE" id="PS50887"/>
    </source>
</evidence>
<evidence type="ECO:0000259" key="4">
    <source>
        <dbReference type="PROSITE" id="PS50113"/>
    </source>
</evidence>
<feature type="domain" description="PAC" evidence="4">
    <location>
        <begin position="256"/>
        <end position="310"/>
    </location>
</feature>
<dbReference type="KEGG" id="hdh:G5B40_13380"/>
<dbReference type="InterPro" id="IPR050469">
    <property type="entry name" value="Diguanylate_Cyclase"/>
</dbReference>
<dbReference type="PANTHER" id="PTHR45138:SF9">
    <property type="entry name" value="DIGUANYLATE CYCLASE DGCM-RELATED"/>
    <property type="match status" value="1"/>
</dbReference>
<dbReference type="SMART" id="SM00091">
    <property type="entry name" value="PAS"/>
    <property type="match status" value="2"/>
</dbReference>
<comment type="catalytic activity">
    <reaction evidence="2">
        <text>2 GTP = 3',3'-c-di-GMP + 2 diphosphate</text>
        <dbReference type="Rhea" id="RHEA:24898"/>
        <dbReference type="ChEBI" id="CHEBI:33019"/>
        <dbReference type="ChEBI" id="CHEBI:37565"/>
        <dbReference type="ChEBI" id="CHEBI:58805"/>
        <dbReference type="EC" id="2.7.7.65"/>
    </reaction>
</comment>
<dbReference type="Pfam" id="PF00990">
    <property type="entry name" value="GGDEF"/>
    <property type="match status" value="1"/>
</dbReference>
<dbReference type="PANTHER" id="PTHR45138">
    <property type="entry name" value="REGULATORY COMPONENTS OF SENSORY TRANSDUCTION SYSTEM"/>
    <property type="match status" value="1"/>
</dbReference>
<keyword evidence="7" id="KW-1185">Reference proteome</keyword>
<dbReference type="PROSITE" id="PS50113">
    <property type="entry name" value="PAC"/>
    <property type="match status" value="1"/>
</dbReference>
<dbReference type="SUPFAM" id="SSF55073">
    <property type="entry name" value="Nucleotide cyclase"/>
    <property type="match status" value="1"/>
</dbReference>
<dbReference type="SMART" id="SM00267">
    <property type="entry name" value="GGDEF"/>
    <property type="match status" value="1"/>
</dbReference>
<accession>A0A7L5C1K5</accession>
<dbReference type="InterPro" id="IPR001610">
    <property type="entry name" value="PAC"/>
</dbReference>
<keyword evidence="3" id="KW-0175">Coiled coil</keyword>
<dbReference type="FunFam" id="3.30.70.270:FF:000001">
    <property type="entry name" value="Diguanylate cyclase domain protein"/>
    <property type="match status" value="1"/>
</dbReference>
<reference evidence="6 7" key="1">
    <citation type="submission" date="2020-02" db="EMBL/GenBank/DDBJ databases">
        <title>complete genome sequence of Rhodobacteraceae bacterium.</title>
        <authorList>
            <person name="Park J."/>
            <person name="Kim Y.-S."/>
            <person name="Kim K.-H."/>
        </authorList>
    </citation>
    <scope>NUCLEOTIDE SEQUENCE [LARGE SCALE GENOMIC DNA]</scope>
    <source>
        <strain evidence="6 7">RR4-56</strain>
    </source>
</reference>
<organism evidence="6 7">
    <name type="scientific">Pikeienuella piscinae</name>
    <dbReference type="NCBI Taxonomy" id="2748098"/>
    <lineage>
        <taxon>Bacteria</taxon>
        <taxon>Pseudomonadati</taxon>
        <taxon>Pseudomonadota</taxon>
        <taxon>Alphaproteobacteria</taxon>
        <taxon>Rhodobacterales</taxon>
        <taxon>Paracoccaceae</taxon>
        <taxon>Pikeienuella</taxon>
    </lineage>
</organism>